<evidence type="ECO:0000313" key="2">
    <source>
        <dbReference type="Proteomes" id="UP000887226"/>
    </source>
</evidence>
<reference evidence="1" key="1">
    <citation type="journal article" date="2021" name="IMA Fungus">
        <title>Genomic characterization of three marine fungi, including Emericellopsis atlantica sp. nov. with signatures of a generalist lifestyle and marine biomass degradation.</title>
        <authorList>
            <person name="Hagestad O.C."/>
            <person name="Hou L."/>
            <person name="Andersen J.H."/>
            <person name="Hansen E.H."/>
            <person name="Altermark B."/>
            <person name="Li C."/>
            <person name="Kuhnert E."/>
            <person name="Cox R.J."/>
            <person name="Crous P.W."/>
            <person name="Spatafora J.W."/>
            <person name="Lail K."/>
            <person name="Amirebrahimi M."/>
            <person name="Lipzen A."/>
            <person name="Pangilinan J."/>
            <person name="Andreopoulos W."/>
            <person name="Hayes R.D."/>
            <person name="Ng V."/>
            <person name="Grigoriev I.V."/>
            <person name="Jackson S.A."/>
            <person name="Sutton T.D.S."/>
            <person name="Dobson A.D.W."/>
            <person name="Rama T."/>
        </authorList>
    </citation>
    <scope>NUCLEOTIDE SEQUENCE</scope>
    <source>
        <strain evidence="1">TRa3180A</strain>
    </source>
</reference>
<dbReference type="SUPFAM" id="SSF50044">
    <property type="entry name" value="SH3-domain"/>
    <property type="match status" value="1"/>
</dbReference>
<dbReference type="InterPro" id="IPR036028">
    <property type="entry name" value="SH3-like_dom_sf"/>
</dbReference>
<dbReference type="OrthoDB" id="3550879at2759"/>
<keyword evidence="2" id="KW-1185">Reference proteome</keyword>
<name>A0A9P8CGF2_9HELO</name>
<sequence>MPSPANLDVELFTSDVKMQIRTLHAKLIFLQETGGMTDEVSRMMTELSGPYTRADSLLTTRLPARAAPAILPKALLKAETMQAHSEYAGPDWKHLLIMPGDIVIVYAYIDEMTAVGFNTRTNLGGRFPLIFRRSVELLTYKSRQYVRVCRRGKDNRWAYGFNQSTLSMGRIYTDDDFTKIGWHKEN</sequence>
<comment type="caution">
    <text evidence="1">The sequence shown here is derived from an EMBL/GenBank/DDBJ whole genome shotgun (WGS) entry which is preliminary data.</text>
</comment>
<evidence type="ECO:0000313" key="1">
    <source>
        <dbReference type="EMBL" id="KAG9245655.1"/>
    </source>
</evidence>
<dbReference type="AlphaFoldDB" id="A0A9P8CGF2"/>
<organism evidence="1 2">
    <name type="scientific">Calycina marina</name>
    <dbReference type="NCBI Taxonomy" id="1763456"/>
    <lineage>
        <taxon>Eukaryota</taxon>
        <taxon>Fungi</taxon>
        <taxon>Dikarya</taxon>
        <taxon>Ascomycota</taxon>
        <taxon>Pezizomycotina</taxon>
        <taxon>Leotiomycetes</taxon>
        <taxon>Helotiales</taxon>
        <taxon>Pezizellaceae</taxon>
        <taxon>Calycina</taxon>
    </lineage>
</organism>
<dbReference type="EMBL" id="MU253836">
    <property type="protein sequence ID" value="KAG9245655.1"/>
    <property type="molecule type" value="Genomic_DNA"/>
</dbReference>
<dbReference type="Proteomes" id="UP000887226">
    <property type="component" value="Unassembled WGS sequence"/>
</dbReference>
<protein>
    <submittedName>
        <fullName evidence="1">Uncharacterized protein</fullName>
    </submittedName>
</protein>
<gene>
    <name evidence="1" type="ORF">BJ878DRAFT_533755</name>
</gene>
<accession>A0A9P8CGF2</accession>
<proteinExistence type="predicted"/>